<dbReference type="GO" id="GO:0046872">
    <property type="term" value="F:metal ion binding"/>
    <property type="evidence" value="ECO:0007669"/>
    <property type="project" value="UniProtKB-KW"/>
</dbReference>
<proteinExistence type="predicted"/>
<evidence type="ECO:0000313" key="3">
    <source>
        <dbReference type="EMBL" id="CAB3260106.1"/>
    </source>
</evidence>
<dbReference type="SUPFAM" id="SSF53649">
    <property type="entry name" value="Alkaline phosphatase-like"/>
    <property type="match status" value="1"/>
</dbReference>
<keyword evidence="2" id="KW-0479">Metal-binding</keyword>
<dbReference type="Gene3D" id="3.40.720.10">
    <property type="entry name" value="Alkaline Phosphatase, subunit A"/>
    <property type="match status" value="1"/>
</dbReference>
<protein>
    <recommendedName>
        <fullName evidence="1">alkaline phosphatase</fullName>
        <ecNumber evidence="1">3.1.3.1</ecNumber>
    </recommendedName>
</protein>
<name>A0A8S1BDS1_ARCPL</name>
<dbReference type="GO" id="GO:0004035">
    <property type="term" value="F:alkaline phosphatase activity"/>
    <property type="evidence" value="ECO:0007669"/>
    <property type="project" value="UniProtKB-EC"/>
</dbReference>
<dbReference type="AlphaFoldDB" id="A0A8S1BDS1"/>
<dbReference type="EC" id="3.1.3.1" evidence="1"/>
<dbReference type="PANTHER" id="PTHR11596:SF91">
    <property type="entry name" value="ALKALINE PHOSPHATASE-RELATED"/>
    <property type="match status" value="1"/>
</dbReference>
<keyword evidence="2" id="KW-0862">Zinc</keyword>
<dbReference type="Proteomes" id="UP000494106">
    <property type="component" value="Unassembled WGS sequence"/>
</dbReference>
<feature type="binding site" evidence="2">
    <location>
        <position position="37"/>
    </location>
    <ligand>
        <name>Zn(2+)</name>
        <dbReference type="ChEBI" id="CHEBI:29105"/>
        <label>2</label>
    </ligand>
</feature>
<comment type="cofactor">
    <cofactor evidence="2">
        <name>Mg(2+)</name>
        <dbReference type="ChEBI" id="CHEBI:18420"/>
    </cofactor>
    <text evidence="2">Binds 1 Mg(2+) ion.</text>
</comment>
<accession>A0A8S1BDS1</accession>
<comment type="cofactor">
    <cofactor evidence="2">
        <name>Zn(2+)</name>
        <dbReference type="ChEBI" id="CHEBI:29105"/>
    </cofactor>
    <text evidence="2">Binds 2 Zn(2+) ions.</text>
</comment>
<keyword evidence="4" id="KW-1185">Reference proteome</keyword>
<dbReference type="SMART" id="SM00098">
    <property type="entry name" value="alkPPc"/>
    <property type="match status" value="1"/>
</dbReference>
<evidence type="ECO:0000256" key="2">
    <source>
        <dbReference type="PIRSR" id="PIRSR601952-2"/>
    </source>
</evidence>
<dbReference type="OrthoDB" id="5818554at2759"/>
<feature type="binding site" evidence="2">
    <location>
        <position position="79"/>
    </location>
    <ligand>
        <name>Zn(2+)</name>
        <dbReference type="ChEBI" id="CHEBI:29105"/>
        <label>2</label>
    </ligand>
</feature>
<comment type="caution">
    <text evidence="3">The sequence shown here is derived from an EMBL/GenBank/DDBJ whole genome shotgun (WGS) entry which is preliminary data.</text>
</comment>
<feature type="binding site" evidence="2">
    <location>
        <position position="78"/>
    </location>
    <ligand>
        <name>Zn(2+)</name>
        <dbReference type="ChEBI" id="CHEBI:29105"/>
        <label>2</label>
    </ligand>
</feature>
<organism evidence="3 4">
    <name type="scientific">Arctia plantaginis</name>
    <name type="common">Wood tiger moth</name>
    <name type="synonym">Phalaena plantaginis</name>
    <dbReference type="NCBI Taxonomy" id="874455"/>
    <lineage>
        <taxon>Eukaryota</taxon>
        <taxon>Metazoa</taxon>
        <taxon>Ecdysozoa</taxon>
        <taxon>Arthropoda</taxon>
        <taxon>Hexapoda</taxon>
        <taxon>Insecta</taxon>
        <taxon>Pterygota</taxon>
        <taxon>Neoptera</taxon>
        <taxon>Endopterygota</taxon>
        <taxon>Lepidoptera</taxon>
        <taxon>Glossata</taxon>
        <taxon>Ditrysia</taxon>
        <taxon>Noctuoidea</taxon>
        <taxon>Erebidae</taxon>
        <taxon>Arctiinae</taxon>
        <taxon>Arctia</taxon>
    </lineage>
</organism>
<evidence type="ECO:0000256" key="1">
    <source>
        <dbReference type="ARBA" id="ARBA00012647"/>
    </source>
</evidence>
<feature type="binding site" evidence="2">
    <location>
        <position position="32"/>
    </location>
    <ligand>
        <name>Mg(2+)</name>
        <dbReference type="ChEBI" id="CHEBI:18420"/>
    </ligand>
</feature>
<feature type="binding site" evidence="2">
    <location>
        <position position="41"/>
    </location>
    <ligand>
        <name>Zn(2+)</name>
        <dbReference type="ChEBI" id="CHEBI:29105"/>
        <label>2</label>
    </ligand>
</feature>
<dbReference type="EMBL" id="CADEBC010000716">
    <property type="protein sequence ID" value="CAB3260106.1"/>
    <property type="molecule type" value="Genomic_DNA"/>
</dbReference>
<dbReference type="InterPro" id="IPR017850">
    <property type="entry name" value="Alkaline_phosphatase_core_sf"/>
</dbReference>
<gene>
    <name evidence="3" type="ORF">APLA_LOCUS17229</name>
</gene>
<reference evidence="3 4" key="1">
    <citation type="submission" date="2020-04" db="EMBL/GenBank/DDBJ databases">
        <authorList>
            <person name="Wallbank WR R."/>
            <person name="Pardo Diaz C."/>
            <person name="Kozak K."/>
            <person name="Martin S."/>
            <person name="Jiggins C."/>
            <person name="Moest M."/>
            <person name="Warren A I."/>
            <person name="Byers J.R.P. K."/>
            <person name="Montejo-Kovacevich G."/>
            <person name="Yen C E."/>
        </authorList>
    </citation>
    <scope>NUCLEOTIDE SEQUENCE [LARGE SCALE GENOMIC DNA]</scope>
</reference>
<feature type="binding site" evidence="2">
    <location>
        <position position="156"/>
    </location>
    <ligand>
        <name>Zn(2+)</name>
        <dbReference type="ChEBI" id="CHEBI:29105"/>
        <label>2</label>
    </ligand>
</feature>
<sequence length="242" mass="26679">MNKTTEPTLAELTETAIKILRRNNKGIFLFVEGGRIDHGHHDNRVQFALDETVQLSEAVKRAAGLLSQDDTLIVVTADHAHVMSINGYSNRGHDILGISRNTDTNKAPYMTLSYTNGPGFYNLTGNGVRPDVTKLQNFGTPQWRSHVDIPVTSETHGGDDVAVFALGPHHSMFSGLYEQSQLPYRMAWAACFGPGSVYCAGRSRLSLPNAGAIHWPLEHLHCLTLLALLASIPVYFFERPIN</sequence>
<dbReference type="PANTHER" id="PTHR11596">
    <property type="entry name" value="ALKALINE PHOSPHATASE"/>
    <property type="match status" value="1"/>
</dbReference>
<dbReference type="Pfam" id="PF00245">
    <property type="entry name" value="Alk_phosphatase"/>
    <property type="match status" value="1"/>
</dbReference>
<evidence type="ECO:0000313" key="4">
    <source>
        <dbReference type="Proteomes" id="UP000494106"/>
    </source>
</evidence>
<dbReference type="InterPro" id="IPR001952">
    <property type="entry name" value="Alkaline_phosphatase"/>
</dbReference>
<keyword evidence="2" id="KW-0460">Magnesium</keyword>